<gene>
    <name evidence="16" type="ORF">GW779_00495</name>
    <name evidence="15" type="ORF">GW910_01135</name>
</gene>
<dbReference type="GO" id="GO:0043604">
    <property type="term" value="P:amide biosynthetic process"/>
    <property type="evidence" value="ECO:0007669"/>
    <property type="project" value="TreeGrafter"/>
</dbReference>
<evidence type="ECO:0000313" key="15">
    <source>
        <dbReference type="EMBL" id="NCN64671.1"/>
    </source>
</evidence>
<keyword evidence="5 12" id="KW-0436">Ligase</keyword>
<dbReference type="Gene3D" id="2.40.240.100">
    <property type="match status" value="1"/>
</dbReference>
<dbReference type="GO" id="GO:0005524">
    <property type="term" value="F:ATP binding"/>
    <property type="evidence" value="ECO:0007669"/>
    <property type="project" value="UniProtKB-KW"/>
</dbReference>
<feature type="domain" description="Glutamyl/glutaminyl-tRNA synthetase class Ib anti-codon binding" evidence="14">
    <location>
        <begin position="317"/>
        <end position="405"/>
    </location>
</feature>
<dbReference type="Pfam" id="PF03950">
    <property type="entry name" value="tRNA-synt_1c_C"/>
    <property type="match status" value="1"/>
</dbReference>
<dbReference type="SUPFAM" id="SSF50715">
    <property type="entry name" value="Ribosomal protein L25-like"/>
    <property type="match status" value="1"/>
</dbReference>
<protein>
    <recommendedName>
        <fullName evidence="3 11">Glutamate--tRNA ligase</fullName>
        <ecNumber evidence="3 11">6.1.1.17</ecNumber>
    </recommendedName>
</protein>
<comment type="caution">
    <text evidence="16">The sequence shown here is derived from an EMBL/GenBank/DDBJ whole genome shotgun (WGS) entry which is preliminary data.</text>
</comment>
<dbReference type="InterPro" id="IPR020058">
    <property type="entry name" value="Glu/Gln-tRNA-synth_Ib_cat-dom"/>
</dbReference>
<comment type="subcellular location">
    <subcellularLocation>
        <location evidence="1">Cytoplasm</location>
    </subcellularLocation>
</comment>
<evidence type="ECO:0000256" key="7">
    <source>
        <dbReference type="ARBA" id="ARBA00022840"/>
    </source>
</evidence>
<dbReference type="NCBIfam" id="NF003169">
    <property type="entry name" value="PRK04156.1"/>
    <property type="match status" value="1"/>
</dbReference>
<sequence length="495" mass="57318">MIEIPNAERGKVIVRFAPNPSGYLHIGHARAAILNDEISRQYGGKLILRIEDTDPGRVDEESYAAIEEDLKWVGCDWDMKIIQSDRLPVYENFARQLVEKGHAYLCNCEPEKFKVLKLQKMPCPHRNMEISENLKNFDKMYAREGWTVRIKTDLNSPNPSLVDFPLLRVSKEHHPRLKKKELVVYPLMNLSVAADDHLLGITHVLRGKDHLTNTEKQKFIYKYFGWKEPEYIHYGIMSIGQEGKISKSEIKKGIDENKFTGWDDVNLLTLRALKRRGINPRAIRNYMLNLGVSDVDVEFSEEALYFENKKFIESSFRYFFIEDPVKINVENFPYMDVQFPLHKEHSYGFREFNLVSKEGKINLLIQKSDAEKLKEGDEIRLMNTCNVRVKCLTKAEGITEIIADYVENSHGPMVVANGKKGKKGKFFNVAKVLWLPDENLCPGAKIYMPGRIAKGICETGCRNLKENDIIQFETFGFCRADKIMGNEIEFYWTQR</sequence>
<dbReference type="PROSITE" id="PS00178">
    <property type="entry name" value="AA_TRNA_LIGASE_I"/>
    <property type="match status" value="1"/>
</dbReference>
<dbReference type="Gene3D" id="3.40.50.620">
    <property type="entry name" value="HUPs"/>
    <property type="match status" value="1"/>
</dbReference>
<dbReference type="InterPro" id="IPR020059">
    <property type="entry name" value="Glu/Gln-tRNA-synth_Ib_codon-bd"/>
</dbReference>
<keyword evidence="4" id="KW-0963">Cytoplasm</keyword>
<dbReference type="InterPro" id="IPR011035">
    <property type="entry name" value="Ribosomal_bL25/Gln-tRNA_synth"/>
</dbReference>
<dbReference type="GO" id="GO:0005829">
    <property type="term" value="C:cytosol"/>
    <property type="evidence" value="ECO:0007669"/>
    <property type="project" value="TreeGrafter"/>
</dbReference>
<evidence type="ECO:0000256" key="6">
    <source>
        <dbReference type="ARBA" id="ARBA00022741"/>
    </source>
</evidence>
<accession>A0A8J7YXN2</accession>
<dbReference type="NCBIfam" id="TIGR00463">
    <property type="entry name" value="gltX_arch"/>
    <property type="match status" value="1"/>
</dbReference>
<evidence type="ECO:0000256" key="11">
    <source>
        <dbReference type="NCBIfam" id="TIGR00463"/>
    </source>
</evidence>
<evidence type="ECO:0000256" key="9">
    <source>
        <dbReference type="ARBA" id="ARBA00023146"/>
    </source>
</evidence>
<proteinExistence type="inferred from homology"/>
<feature type="domain" description="Glutamyl/glutaminyl-tRNA synthetase class Ib catalytic" evidence="13">
    <location>
        <begin position="11"/>
        <end position="302"/>
    </location>
</feature>
<dbReference type="Pfam" id="PF00749">
    <property type="entry name" value="tRNA-synt_1c"/>
    <property type="match status" value="1"/>
</dbReference>
<keyword evidence="7 12" id="KW-0067">ATP-binding</keyword>
<evidence type="ECO:0000256" key="1">
    <source>
        <dbReference type="ARBA" id="ARBA00004496"/>
    </source>
</evidence>
<evidence type="ECO:0000259" key="13">
    <source>
        <dbReference type="Pfam" id="PF00749"/>
    </source>
</evidence>
<organism evidence="16 17">
    <name type="scientific">Candidatus Altarchaeum hamiconexum</name>
    <dbReference type="NCBI Taxonomy" id="1803513"/>
    <lineage>
        <taxon>Archaea</taxon>
        <taxon>Candidatus Altarchaeota</taxon>
        <taxon>Candidatus Altiarchaeia</taxon>
        <taxon>Candidatus Altarchaeales</taxon>
        <taxon>Candidatus Altarchaeaceae</taxon>
        <taxon>Candidatus Altarchaeum</taxon>
    </lineage>
</organism>
<evidence type="ECO:0000259" key="14">
    <source>
        <dbReference type="Pfam" id="PF03950"/>
    </source>
</evidence>
<dbReference type="InterPro" id="IPR050132">
    <property type="entry name" value="Gln/Glu-tRNA_Ligase"/>
</dbReference>
<dbReference type="Proteomes" id="UP000768163">
    <property type="component" value="Unassembled WGS sequence"/>
</dbReference>
<dbReference type="EMBL" id="JAACQH010000008">
    <property type="protein sequence ID" value="NCS90893.1"/>
    <property type="molecule type" value="Genomic_DNA"/>
</dbReference>
<dbReference type="PANTHER" id="PTHR43097">
    <property type="entry name" value="GLUTAMINE-TRNA LIGASE"/>
    <property type="match status" value="1"/>
</dbReference>
<dbReference type="GO" id="GO:0006424">
    <property type="term" value="P:glutamyl-tRNA aminoacylation"/>
    <property type="evidence" value="ECO:0007669"/>
    <property type="project" value="UniProtKB-UniRule"/>
</dbReference>
<dbReference type="PRINTS" id="PR00987">
    <property type="entry name" value="TRNASYNTHGLU"/>
</dbReference>
<dbReference type="AlphaFoldDB" id="A0A8J7YXN2"/>
<name>A0A8J7YXN2_9ARCH</name>
<keyword evidence="8 12" id="KW-0648">Protein biosynthesis</keyword>
<keyword evidence="9 12" id="KW-0030">Aminoacyl-tRNA synthetase</keyword>
<dbReference type="Gene3D" id="2.40.240.10">
    <property type="entry name" value="Ribosomal Protein L25, Chain P"/>
    <property type="match status" value="1"/>
</dbReference>
<evidence type="ECO:0000256" key="12">
    <source>
        <dbReference type="RuleBase" id="RU363037"/>
    </source>
</evidence>
<dbReference type="InterPro" id="IPR004526">
    <property type="entry name" value="Glu-tRNA-synth_arc/euk"/>
</dbReference>
<dbReference type="InterPro" id="IPR020056">
    <property type="entry name" value="Rbsml_bL25/Gln-tRNA_synth_N"/>
</dbReference>
<dbReference type="EC" id="6.1.1.17" evidence="3 11"/>
<dbReference type="EMBL" id="JAACVF010000027">
    <property type="protein sequence ID" value="NCN64671.1"/>
    <property type="molecule type" value="Genomic_DNA"/>
</dbReference>
<dbReference type="InterPro" id="IPR014729">
    <property type="entry name" value="Rossmann-like_a/b/a_fold"/>
</dbReference>
<evidence type="ECO:0000313" key="16">
    <source>
        <dbReference type="EMBL" id="NCS90893.1"/>
    </source>
</evidence>
<dbReference type="Proteomes" id="UP000738826">
    <property type="component" value="Unassembled WGS sequence"/>
</dbReference>
<dbReference type="GO" id="GO:0032991">
    <property type="term" value="C:protein-containing complex"/>
    <property type="evidence" value="ECO:0007669"/>
    <property type="project" value="UniProtKB-ARBA"/>
</dbReference>
<reference evidence="16" key="1">
    <citation type="submission" date="2019-11" db="EMBL/GenBank/DDBJ databases">
        <title>Lipid analysis of CO2-rich subsurface aquifers suggests an autotrophy-based deep biosphere with lysolipids enriched in CPR bacteria.</title>
        <authorList>
            <person name="Probst A.J."/>
            <person name="Elling F.J."/>
            <person name="Castelle C.J."/>
            <person name="Zhu Q."/>
            <person name="Elvert M."/>
            <person name="Birarda G."/>
            <person name="Holman H.-Y."/>
            <person name="Lane K.R."/>
            <person name="Ladd B."/>
            <person name="Ryan M.C."/>
            <person name="Woyke T."/>
            <person name="Hinrichs K.-U."/>
            <person name="Banfield J.F."/>
        </authorList>
    </citation>
    <scope>NUCLEOTIDE SEQUENCE</scope>
    <source>
        <strain evidence="15">CG_2015-01_33_1645</strain>
        <strain evidence="16">CG_2015-04_33_537</strain>
    </source>
</reference>
<dbReference type="PANTHER" id="PTHR43097:SF5">
    <property type="entry name" value="GLUTAMATE--TRNA LIGASE"/>
    <property type="match status" value="1"/>
</dbReference>
<evidence type="ECO:0000256" key="4">
    <source>
        <dbReference type="ARBA" id="ARBA00022490"/>
    </source>
</evidence>
<dbReference type="InterPro" id="IPR001412">
    <property type="entry name" value="aa-tRNA-synth_I_CS"/>
</dbReference>
<evidence type="ECO:0000313" key="17">
    <source>
        <dbReference type="Proteomes" id="UP000738826"/>
    </source>
</evidence>
<evidence type="ECO:0000256" key="3">
    <source>
        <dbReference type="ARBA" id="ARBA00012835"/>
    </source>
</evidence>
<dbReference type="GO" id="GO:0004818">
    <property type="term" value="F:glutamate-tRNA ligase activity"/>
    <property type="evidence" value="ECO:0007669"/>
    <property type="project" value="UniProtKB-UniRule"/>
</dbReference>
<evidence type="ECO:0000256" key="10">
    <source>
        <dbReference type="ARBA" id="ARBA00048351"/>
    </source>
</evidence>
<comment type="catalytic activity">
    <reaction evidence="10">
        <text>tRNA(Glu) + L-glutamate + ATP = L-glutamyl-tRNA(Glu) + AMP + diphosphate</text>
        <dbReference type="Rhea" id="RHEA:23540"/>
        <dbReference type="Rhea" id="RHEA-COMP:9663"/>
        <dbReference type="Rhea" id="RHEA-COMP:9680"/>
        <dbReference type="ChEBI" id="CHEBI:29985"/>
        <dbReference type="ChEBI" id="CHEBI:30616"/>
        <dbReference type="ChEBI" id="CHEBI:33019"/>
        <dbReference type="ChEBI" id="CHEBI:78442"/>
        <dbReference type="ChEBI" id="CHEBI:78520"/>
        <dbReference type="ChEBI" id="CHEBI:456215"/>
        <dbReference type="EC" id="6.1.1.17"/>
    </reaction>
</comment>
<keyword evidence="6 12" id="KW-0547">Nucleotide-binding</keyword>
<evidence type="ECO:0000256" key="5">
    <source>
        <dbReference type="ARBA" id="ARBA00022598"/>
    </source>
</evidence>
<evidence type="ECO:0000256" key="2">
    <source>
        <dbReference type="ARBA" id="ARBA00008927"/>
    </source>
</evidence>
<dbReference type="SUPFAM" id="SSF52374">
    <property type="entry name" value="Nucleotidylyl transferase"/>
    <property type="match status" value="1"/>
</dbReference>
<comment type="similarity">
    <text evidence="2">Belongs to the class-I aminoacyl-tRNA synthetase family. Glutamate--tRNA ligase type 2 subfamily.</text>
</comment>
<evidence type="ECO:0000256" key="8">
    <source>
        <dbReference type="ARBA" id="ARBA00022917"/>
    </source>
</evidence>
<dbReference type="InterPro" id="IPR000924">
    <property type="entry name" value="Glu/Gln-tRNA-synth"/>
</dbReference>